<reference evidence="3 4" key="1">
    <citation type="submission" date="2023-08" db="EMBL/GenBank/DDBJ databases">
        <title>Black Yeasts Isolated from many extreme environments.</title>
        <authorList>
            <person name="Coleine C."/>
            <person name="Stajich J.E."/>
            <person name="Selbmann L."/>
        </authorList>
    </citation>
    <scope>NUCLEOTIDE SEQUENCE [LARGE SCALE GENOMIC DNA]</scope>
    <source>
        <strain evidence="3 4">CCFEE 5910</strain>
    </source>
</reference>
<name>A0AAN7T785_9EURO</name>
<comment type="caution">
    <text evidence="3">The sequence shown here is derived from an EMBL/GenBank/DDBJ whole genome shotgun (WGS) entry which is preliminary data.</text>
</comment>
<proteinExistence type="predicted"/>
<accession>A0AAN7T785</accession>
<dbReference type="PANTHER" id="PTHR35391:SF5">
    <property type="entry name" value="DUF6590 DOMAIN-CONTAINING PROTEIN"/>
    <property type="match status" value="1"/>
</dbReference>
<dbReference type="Proteomes" id="UP001309876">
    <property type="component" value="Unassembled WGS sequence"/>
</dbReference>
<feature type="compositionally biased region" description="Polar residues" evidence="1">
    <location>
        <begin position="77"/>
        <end position="86"/>
    </location>
</feature>
<keyword evidence="4" id="KW-1185">Reference proteome</keyword>
<evidence type="ECO:0000313" key="3">
    <source>
        <dbReference type="EMBL" id="KAK5091688.1"/>
    </source>
</evidence>
<feature type="region of interest" description="Disordered" evidence="1">
    <location>
        <begin position="1"/>
        <end position="86"/>
    </location>
</feature>
<sequence>MDHVDNRRVNQGRYKSYEVMSARPSLTRHDRSHSPGPEVAEREEQELEGWREEDEEEEEDDEDDEEQKPFPIDDVEQSSLRQTQGYRHTTLAYRAKQSKNLSPKNRPASQPAPQPGAQARYLFTVLTRPEYQDFVHIPVHDLSRRISFLRSHPEILSEDNVAKVQTDFMRQAVEFWRSEEHMASICCSYCLALIQVSKNQKASVLDEYFRSLQRSGSSDQRNLSTTIYKIQDLVKQKVAEEQPSDSIAVEGLIARLGTEANNANKLGATNARAIDPATSDNPAAQMLNPAYKQRGGTWFKPGKVFAILWHEGAGEPRKKTTDALMDPGQQELRDLNPALSQARFGSTVFTHIRRMVVIRNRHGSCWCVSIGTYGGRGLLKSGLSEDDINAHAVIYDTDKGPKYFKNEPRSNKREIAVVTVKNASLDPASRVHLGNPYDVEWNLKVMDIGQVVPEDLEALIGFVKDELFG</sequence>
<feature type="compositionally biased region" description="Acidic residues" evidence="1">
    <location>
        <begin position="41"/>
        <end position="66"/>
    </location>
</feature>
<feature type="compositionally biased region" description="Low complexity" evidence="1">
    <location>
        <begin position="107"/>
        <end position="116"/>
    </location>
</feature>
<dbReference type="EMBL" id="JAVRRJ010000001">
    <property type="protein sequence ID" value="KAK5091688.1"/>
    <property type="molecule type" value="Genomic_DNA"/>
</dbReference>
<evidence type="ECO:0000259" key="2">
    <source>
        <dbReference type="Pfam" id="PF20233"/>
    </source>
</evidence>
<evidence type="ECO:0000256" key="1">
    <source>
        <dbReference type="SAM" id="MobiDB-lite"/>
    </source>
</evidence>
<dbReference type="Pfam" id="PF20233">
    <property type="entry name" value="DUF6590"/>
    <property type="match status" value="1"/>
</dbReference>
<dbReference type="AlphaFoldDB" id="A0AAN7T785"/>
<protein>
    <recommendedName>
        <fullName evidence="2">DUF6590 domain-containing protein</fullName>
    </recommendedName>
</protein>
<feature type="region of interest" description="Disordered" evidence="1">
    <location>
        <begin position="97"/>
        <end position="116"/>
    </location>
</feature>
<evidence type="ECO:0000313" key="4">
    <source>
        <dbReference type="Proteomes" id="UP001309876"/>
    </source>
</evidence>
<dbReference type="PANTHER" id="PTHR35391">
    <property type="entry name" value="C2H2-TYPE DOMAIN-CONTAINING PROTEIN-RELATED"/>
    <property type="match status" value="1"/>
</dbReference>
<gene>
    <name evidence="3" type="ORF">LTR05_001873</name>
</gene>
<dbReference type="InterPro" id="IPR046497">
    <property type="entry name" value="DUF6590"/>
</dbReference>
<organism evidence="3 4">
    <name type="scientific">Lithohypha guttulata</name>
    <dbReference type="NCBI Taxonomy" id="1690604"/>
    <lineage>
        <taxon>Eukaryota</taxon>
        <taxon>Fungi</taxon>
        <taxon>Dikarya</taxon>
        <taxon>Ascomycota</taxon>
        <taxon>Pezizomycotina</taxon>
        <taxon>Eurotiomycetes</taxon>
        <taxon>Chaetothyriomycetidae</taxon>
        <taxon>Chaetothyriales</taxon>
        <taxon>Trichomeriaceae</taxon>
        <taxon>Lithohypha</taxon>
    </lineage>
</organism>
<feature type="domain" description="DUF6590" evidence="2">
    <location>
        <begin position="298"/>
        <end position="460"/>
    </location>
</feature>